<evidence type="ECO:0000313" key="3">
    <source>
        <dbReference type="Proteomes" id="UP000308365"/>
    </source>
</evidence>
<feature type="region of interest" description="Disordered" evidence="1">
    <location>
        <begin position="259"/>
        <end position="281"/>
    </location>
</feature>
<proteinExistence type="predicted"/>
<feature type="compositionally biased region" description="Low complexity" evidence="1">
    <location>
        <begin position="116"/>
        <end position="128"/>
    </location>
</feature>
<accession>A0A4U1FP48</accession>
<organism evidence="2 3">
    <name type="scientific">Monodon monoceros</name>
    <name type="common">Narwhal</name>
    <name type="synonym">Ceratodon monodon</name>
    <dbReference type="NCBI Taxonomy" id="40151"/>
    <lineage>
        <taxon>Eukaryota</taxon>
        <taxon>Metazoa</taxon>
        <taxon>Chordata</taxon>
        <taxon>Craniata</taxon>
        <taxon>Vertebrata</taxon>
        <taxon>Euteleostomi</taxon>
        <taxon>Mammalia</taxon>
        <taxon>Eutheria</taxon>
        <taxon>Laurasiatheria</taxon>
        <taxon>Artiodactyla</taxon>
        <taxon>Whippomorpha</taxon>
        <taxon>Cetacea</taxon>
        <taxon>Odontoceti</taxon>
        <taxon>Monodontidae</taxon>
        <taxon>Monodon</taxon>
    </lineage>
</organism>
<feature type="region of interest" description="Disordered" evidence="1">
    <location>
        <begin position="28"/>
        <end position="128"/>
    </location>
</feature>
<sequence length="457" mass="48207">PAAASGFAAAPPDGAGLEVAELDWLNSGLGSGQVHERGRGSGSKSGSISTTWGASAMVTPAPPPAAGLPRSERVQHRGPRGESEKSRSEICRGRARGAGGLMSVPRADGNREEGAAAEPESPGPGSAGVALLLTRPAERRTDRRRGPFTLPGCATVSLLPVECGGDGVSCSNYAAARLTGSAAGPKAGPGGGRGRSALRGRWVGGRVEAASLHSAQSPPLDSAHDFFAEKRGEVVLRPRREPHTPPGAGALTVKSARTTQSLQLPRREPTCPQPPAEPLRLDNGSAEVLRSENGRRERTKALGCSPAPLPDVPLGRLPRASINPPHLSPSGLQVQDVLPRSVGQKGNYYVILDRKTERWFPLINSQTQTDKAWGSRVEKGAECLHLDRKANHVCPSLISSQGYSVSRKLWKHSGSLIDHSSCFIKYAVMLALPAKYDKMKSPMALPRKAENQQSTTN</sequence>
<dbReference type="EMBL" id="RWIC01000042">
    <property type="protein sequence ID" value="TKC51955.1"/>
    <property type="molecule type" value="Genomic_DNA"/>
</dbReference>
<feature type="non-terminal residue" evidence="2">
    <location>
        <position position="1"/>
    </location>
</feature>
<dbReference type="AlphaFoldDB" id="A0A4U1FP48"/>
<feature type="compositionally biased region" description="Basic and acidic residues" evidence="1">
    <location>
        <begin position="70"/>
        <end position="92"/>
    </location>
</feature>
<feature type="region of interest" description="Disordered" evidence="1">
    <location>
        <begin position="293"/>
        <end position="312"/>
    </location>
</feature>
<comment type="caution">
    <text evidence="2">The sequence shown here is derived from an EMBL/GenBank/DDBJ whole genome shotgun (WGS) entry which is preliminary data.</text>
</comment>
<dbReference type="Proteomes" id="UP000308365">
    <property type="component" value="Unassembled WGS sequence"/>
</dbReference>
<name>A0A4U1FP48_MONMO</name>
<protein>
    <submittedName>
        <fullName evidence="2">Uncharacterized protein</fullName>
    </submittedName>
</protein>
<evidence type="ECO:0000256" key="1">
    <source>
        <dbReference type="SAM" id="MobiDB-lite"/>
    </source>
</evidence>
<reference evidence="3" key="1">
    <citation type="journal article" date="2019" name="IScience">
        <title>Narwhal Genome Reveals Long-Term Low Genetic Diversity despite Current Large Abundance Size.</title>
        <authorList>
            <person name="Westbury M.V."/>
            <person name="Petersen B."/>
            <person name="Garde E."/>
            <person name="Heide-Jorgensen M.P."/>
            <person name="Lorenzen E.D."/>
        </authorList>
    </citation>
    <scope>NUCLEOTIDE SEQUENCE [LARGE SCALE GENOMIC DNA]</scope>
</reference>
<gene>
    <name evidence="2" type="ORF">EI555_015170</name>
</gene>
<evidence type="ECO:0000313" key="2">
    <source>
        <dbReference type="EMBL" id="TKC51955.1"/>
    </source>
</evidence>
<feature type="compositionally biased region" description="Low complexity" evidence="1">
    <location>
        <begin position="42"/>
        <end position="53"/>
    </location>
</feature>